<keyword evidence="3 6" id="KW-0032">Aminotransferase</keyword>
<dbReference type="Proteomes" id="UP001523234">
    <property type="component" value="Unassembled WGS sequence"/>
</dbReference>
<dbReference type="Pfam" id="PF00155">
    <property type="entry name" value="Aminotran_1_2"/>
    <property type="match status" value="1"/>
</dbReference>
<evidence type="ECO:0000256" key="1">
    <source>
        <dbReference type="ARBA" id="ARBA00001933"/>
    </source>
</evidence>
<name>A0ABT0ZNN4_9LACO</name>
<keyword evidence="4 6" id="KW-0808">Transferase</keyword>
<reference evidence="8 9" key="1">
    <citation type="submission" date="2022-06" db="EMBL/GenBank/DDBJ databases">
        <title>Fructobacillus taiwanensis sp. nov., isolated from the honeybee.</title>
        <authorList>
            <person name="Chen Y.-S."/>
            <person name="Wang L.-T."/>
            <person name="Lee Y.-S."/>
            <person name="Chang Y.-C."/>
            <person name="Wu H.-C."/>
            <person name="Liao C.-Y."/>
            <person name="Chen W.-H."/>
            <person name="Deng J.-N."/>
            <person name="Wang Y.-H."/>
        </authorList>
    </citation>
    <scope>NUCLEOTIDE SEQUENCE [LARGE SCALE GENOMIC DNA]</scope>
    <source>
        <strain evidence="8 9">W13</strain>
    </source>
</reference>
<gene>
    <name evidence="8" type="ORF">NFX39_00680</name>
</gene>
<dbReference type="PANTHER" id="PTHR46383">
    <property type="entry name" value="ASPARTATE AMINOTRANSFERASE"/>
    <property type="match status" value="1"/>
</dbReference>
<evidence type="ECO:0000256" key="4">
    <source>
        <dbReference type="ARBA" id="ARBA00022679"/>
    </source>
</evidence>
<dbReference type="PROSITE" id="PS00105">
    <property type="entry name" value="AA_TRANSFER_CLASS_1"/>
    <property type="match status" value="1"/>
</dbReference>
<protein>
    <recommendedName>
        <fullName evidence="6">Aminotransferase</fullName>
        <ecNumber evidence="6">2.6.1.-</ecNumber>
    </recommendedName>
</protein>
<organism evidence="8 9">
    <name type="scientific">Fructobacillus apis</name>
    <dbReference type="NCBI Taxonomy" id="2935017"/>
    <lineage>
        <taxon>Bacteria</taxon>
        <taxon>Bacillati</taxon>
        <taxon>Bacillota</taxon>
        <taxon>Bacilli</taxon>
        <taxon>Lactobacillales</taxon>
        <taxon>Lactobacillaceae</taxon>
        <taxon>Fructobacillus</taxon>
    </lineage>
</organism>
<sequence>MLAEEEFTKRSQKVQPSATLAVSKKAKEMAAAGEDVINLGTGEPDFTTPKNIAQAAIKAIETGKTSFYTPVGGVLELRQGIADLTKKLTGQEIKANQVTVTTGAKMALYALVQILVNPGDLVVSAKPYWVSYAEQVNLADGKFLALSDDTTAGKLTVGALNQLQKTPKLIILNNPTNPSGILYTKDEVQAILDWAEEHGSFLIVDEIYGRLVYNNAVFTSALSLREIANSKLIVVDGVSKSYSMTGWRLGWAIADETVIKNMNKVLGHMTSNPSAVSQAAALEAVTGDQGAVEELRLAFEGRLNETFARIEQIDGIQLAEKPEGAFYFFIRIEDWLLEKMGLSNSAAFAEKLLEDEKVAVPAGEGFGMPGYLRMSYAKDQASLNEALLRIEHFIHNA</sequence>
<evidence type="ECO:0000313" key="9">
    <source>
        <dbReference type="Proteomes" id="UP001523234"/>
    </source>
</evidence>
<comment type="cofactor">
    <cofactor evidence="1 6">
        <name>pyridoxal 5'-phosphate</name>
        <dbReference type="ChEBI" id="CHEBI:597326"/>
    </cofactor>
</comment>
<dbReference type="GO" id="GO:0008483">
    <property type="term" value="F:transaminase activity"/>
    <property type="evidence" value="ECO:0007669"/>
    <property type="project" value="UniProtKB-KW"/>
</dbReference>
<evidence type="ECO:0000259" key="7">
    <source>
        <dbReference type="Pfam" id="PF00155"/>
    </source>
</evidence>
<dbReference type="InterPro" id="IPR015422">
    <property type="entry name" value="PyrdxlP-dep_Trfase_small"/>
</dbReference>
<dbReference type="SUPFAM" id="SSF53383">
    <property type="entry name" value="PLP-dependent transferases"/>
    <property type="match status" value="1"/>
</dbReference>
<dbReference type="RefSeq" id="WP_252442057.1">
    <property type="nucleotide sequence ID" value="NZ_JAMWYK010000001.1"/>
</dbReference>
<keyword evidence="9" id="KW-1185">Reference proteome</keyword>
<dbReference type="Gene3D" id="3.40.640.10">
    <property type="entry name" value="Type I PLP-dependent aspartate aminotransferase-like (Major domain)"/>
    <property type="match status" value="1"/>
</dbReference>
<dbReference type="InterPro" id="IPR004839">
    <property type="entry name" value="Aminotransferase_I/II_large"/>
</dbReference>
<evidence type="ECO:0000256" key="6">
    <source>
        <dbReference type="RuleBase" id="RU000481"/>
    </source>
</evidence>
<accession>A0ABT0ZNN4</accession>
<dbReference type="PANTHER" id="PTHR46383:SF1">
    <property type="entry name" value="ASPARTATE AMINOTRANSFERASE"/>
    <property type="match status" value="1"/>
</dbReference>
<dbReference type="InterPro" id="IPR015424">
    <property type="entry name" value="PyrdxlP-dep_Trfase"/>
</dbReference>
<dbReference type="EMBL" id="JAMWYK010000001">
    <property type="protein sequence ID" value="MCO0831611.1"/>
    <property type="molecule type" value="Genomic_DNA"/>
</dbReference>
<comment type="caution">
    <text evidence="8">The sequence shown here is derived from an EMBL/GenBank/DDBJ whole genome shotgun (WGS) entry which is preliminary data.</text>
</comment>
<dbReference type="InterPro" id="IPR015421">
    <property type="entry name" value="PyrdxlP-dep_Trfase_major"/>
</dbReference>
<dbReference type="InterPro" id="IPR004838">
    <property type="entry name" value="NHTrfase_class1_PyrdxlP-BS"/>
</dbReference>
<dbReference type="CDD" id="cd00609">
    <property type="entry name" value="AAT_like"/>
    <property type="match status" value="1"/>
</dbReference>
<keyword evidence="5" id="KW-0663">Pyridoxal phosphate</keyword>
<evidence type="ECO:0000313" key="8">
    <source>
        <dbReference type="EMBL" id="MCO0831611.1"/>
    </source>
</evidence>
<comment type="similarity">
    <text evidence="2 6">Belongs to the class-I pyridoxal-phosphate-dependent aminotransferase family.</text>
</comment>
<dbReference type="EC" id="2.6.1.-" evidence="6"/>
<dbReference type="Gene3D" id="3.90.1150.10">
    <property type="entry name" value="Aspartate Aminotransferase, domain 1"/>
    <property type="match status" value="1"/>
</dbReference>
<proteinExistence type="inferred from homology"/>
<evidence type="ECO:0000256" key="2">
    <source>
        <dbReference type="ARBA" id="ARBA00007441"/>
    </source>
</evidence>
<evidence type="ECO:0000256" key="3">
    <source>
        <dbReference type="ARBA" id="ARBA00022576"/>
    </source>
</evidence>
<dbReference type="InterPro" id="IPR050596">
    <property type="entry name" value="AspAT/PAT-like"/>
</dbReference>
<feature type="domain" description="Aminotransferase class I/classII large" evidence="7">
    <location>
        <begin position="35"/>
        <end position="390"/>
    </location>
</feature>
<evidence type="ECO:0000256" key="5">
    <source>
        <dbReference type="ARBA" id="ARBA00022898"/>
    </source>
</evidence>